<accession>A0AAX4L260</accession>
<keyword evidence="3" id="KW-1185">Reference proteome</keyword>
<proteinExistence type="predicted"/>
<sequence>MKWIIISLLSLAFTIVDYKIGLEVTRITYGYTVYQLMNSIPFNVIYFCLIFLVELIIMRSLLKIRKIITVLRYRKNNLTT</sequence>
<dbReference type="RefSeq" id="WP_338603381.1">
    <property type="nucleotide sequence ID" value="NZ_CP146016.1"/>
</dbReference>
<name>A0AAX4L260_9CREN</name>
<keyword evidence="1" id="KW-1133">Transmembrane helix</keyword>
<gene>
    <name evidence="2" type="ORF">V6M85_04210</name>
</gene>
<reference evidence="2 3" key="1">
    <citation type="submission" date="2024-02" db="EMBL/GenBank/DDBJ databases">
        <title>STSV induces naive adaptation in Sulfolobus.</title>
        <authorList>
            <person name="Xiang X."/>
            <person name="Song M."/>
        </authorList>
    </citation>
    <scope>NUCLEOTIDE SEQUENCE [LARGE SCALE GENOMIC DNA]</scope>
    <source>
        <strain evidence="2 3">RT2</strain>
    </source>
</reference>
<dbReference type="Proteomes" id="UP001432202">
    <property type="component" value="Chromosome"/>
</dbReference>
<evidence type="ECO:0000313" key="2">
    <source>
        <dbReference type="EMBL" id="WWQ61289.1"/>
    </source>
</evidence>
<organism evidence="2 3">
    <name type="scientific">Sulfolobus tengchongensis</name>
    <dbReference type="NCBI Taxonomy" id="207809"/>
    <lineage>
        <taxon>Archaea</taxon>
        <taxon>Thermoproteota</taxon>
        <taxon>Thermoprotei</taxon>
        <taxon>Sulfolobales</taxon>
        <taxon>Sulfolobaceae</taxon>
        <taxon>Sulfolobus</taxon>
    </lineage>
</organism>
<evidence type="ECO:0000313" key="3">
    <source>
        <dbReference type="Proteomes" id="UP001432202"/>
    </source>
</evidence>
<protein>
    <submittedName>
        <fullName evidence="2">Uncharacterized protein</fullName>
    </submittedName>
</protein>
<feature type="transmembrane region" description="Helical" evidence="1">
    <location>
        <begin position="43"/>
        <end position="62"/>
    </location>
</feature>
<dbReference type="EMBL" id="CP146016">
    <property type="protein sequence ID" value="WWQ61289.1"/>
    <property type="molecule type" value="Genomic_DNA"/>
</dbReference>
<evidence type="ECO:0000256" key="1">
    <source>
        <dbReference type="SAM" id="Phobius"/>
    </source>
</evidence>
<dbReference type="AlphaFoldDB" id="A0AAX4L260"/>
<keyword evidence="1" id="KW-0812">Transmembrane</keyword>
<keyword evidence="1" id="KW-0472">Membrane</keyword>
<dbReference type="GeneID" id="89335944"/>